<evidence type="ECO:0000256" key="2">
    <source>
        <dbReference type="ARBA" id="ARBA00007467"/>
    </source>
</evidence>
<evidence type="ECO:0000313" key="9">
    <source>
        <dbReference type="Proteomes" id="UP000494206"/>
    </source>
</evidence>
<evidence type="ECO:0000256" key="1">
    <source>
        <dbReference type="ARBA" id="ARBA00004127"/>
    </source>
</evidence>
<keyword evidence="4 7" id="KW-0812">Transmembrane</keyword>
<comment type="caution">
    <text evidence="8">The sequence shown here is derived from an EMBL/GenBank/DDBJ whole genome shotgun (WGS) entry which is preliminary data.</text>
</comment>
<proteinExistence type="inferred from homology"/>
<feature type="transmembrane region" description="Helical" evidence="7">
    <location>
        <begin position="494"/>
        <end position="514"/>
    </location>
</feature>
<dbReference type="AlphaFoldDB" id="A0A8S1F1T8"/>
<dbReference type="Pfam" id="PF00106">
    <property type="entry name" value="adh_short"/>
    <property type="match status" value="1"/>
</dbReference>
<keyword evidence="3" id="KW-0813">Transport</keyword>
<dbReference type="Proteomes" id="UP000494206">
    <property type="component" value="Unassembled WGS sequence"/>
</dbReference>
<dbReference type="OrthoDB" id="191139at2759"/>
<dbReference type="InterPro" id="IPR036291">
    <property type="entry name" value="NAD(P)-bd_dom_sf"/>
</dbReference>
<accession>A0A8S1F1T8</accession>
<comment type="subcellular location">
    <subcellularLocation>
        <location evidence="1">Endomembrane system</location>
        <topology evidence="1">Multi-pass membrane protein</topology>
    </subcellularLocation>
</comment>
<dbReference type="GO" id="GO:0007040">
    <property type="term" value="P:lysosome organization"/>
    <property type="evidence" value="ECO:0007669"/>
    <property type="project" value="TreeGrafter"/>
</dbReference>
<feature type="transmembrane region" description="Helical" evidence="7">
    <location>
        <begin position="405"/>
        <end position="423"/>
    </location>
</feature>
<dbReference type="Pfam" id="PF02487">
    <property type="entry name" value="CLN3"/>
    <property type="match status" value="1"/>
</dbReference>
<dbReference type="InterPro" id="IPR003492">
    <property type="entry name" value="Battenin_disease_Cln3"/>
</dbReference>
<dbReference type="GO" id="GO:0012505">
    <property type="term" value="C:endomembrane system"/>
    <property type="evidence" value="ECO:0007669"/>
    <property type="project" value="UniProtKB-SubCell"/>
</dbReference>
<evidence type="ECO:0000256" key="3">
    <source>
        <dbReference type="ARBA" id="ARBA00022448"/>
    </source>
</evidence>
<sequence>MSDLAGINILITGSTTGLGLHTAKSLFKKGADVIVTCRDEVRGRKAVEEIVASIPAENAAKEQARVHLYTLDITNYNSILSFCEDIYRDFEKIHVIINNAGIMGYPFELSVDGVEMHFATNMFGHYVIVNRLLPLLCNATTQRFRSRIIVVSSGLYKNAHSIPQVGKLLGEKDWDFNARQAYAFSKLANCLYTVALSKMIEKYNIGVYCVRPGFVKGTELGRETHWFLRALAAPIIWLVAKNLDQGIETIVYLAETNSEELKTGKMYYDKKEEDYNDMVNTLTIRQVWAILRHIEDLIWKRNNRLTQAQKDEGYVLRDMLNESLIVYDTQKLLGLCNNFAYVVMLSAAKDIMEKGQSHDSKPCRTSIDSRQCELMSTGSVLLADILPALVIKLSAPLFIHRIPFGMRHLIVVLLQAASFIIVAKSSSTYFALFGVVLASLGSGLGEITYLALTSNYPSKVVSYWSSGTGGAGIIGALVYAFFTEPRFLGFSPRTTMMLMLTLPVLFSVTYWKILTIPRTVHRVQLLHLSTYLVPRPTRRQSEETDQLIENQGVEYDRITPVGTPRITRVATLLPYMIPLILVYYAEYYINQGLLELLEFDCSHGFGISPDSQYRWFQVTYQLGVFVSRSSSGVFAIPPKYLPLLALLQITNSALFTAAAIFYFLPHIFIAFSVIFVEGLLGGASYVNTFRAVHKQVAEDEREFSMGVVSISDTIGIVAAGFTAIPVHNVICSMKL</sequence>
<comment type="similarity">
    <text evidence="2">Belongs to the battenin family.</text>
</comment>
<evidence type="ECO:0000313" key="8">
    <source>
        <dbReference type="EMBL" id="CAB3407917.1"/>
    </source>
</evidence>
<dbReference type="EMBL" id="CADEPM010000006">
    <property type="protein sequence ID" value="CAB3407917.1"/>
    <property type="molecule type" value="Genomic_DNA"/>
</dbReference>
<gene>
    <name evidence="8" type="ORF">CBOVIS_LOCUS9766</name>
</gene>
<dbReference type="GO" id="GO:0005764">
    <property type="term" value="C:lysosome"/>
    <property type="evidence" value="ECO:0007669"/>
    <property type="project" value="TreeGrafter"/>
</dbReference>
<protein>
    <recommendedName>
        <fullName evidence="10">Battenin</fullName>
    </recommendedName>
</protein>
<evidence type="ECO:0000256" key="5">
    <source>
        <dbReference type="ARBA" id="ARBA00022989"/>
    </source>
</evidence>
<keyword evidence="6 7" id="KW-0472">Membrane</keyword>
<dbReference type="PANTHER" id="PTHR10981:SF0">
    <property type="entry name" value="BATTENIN"/>
    <property type="match status" value="1"/>
</dbReference>
<dbReference type="InterPro" id="IPR036259">
    <property type="entry name" value="MFS_trans_sf"/>
</dbReference>
<dbReference type="GO" id="GO:0051453">
    <property type="term" value="P:regulation of intracellular pH"/>
    <property type="evidence" value="ECO:0007669"/>
    <property type="project" value="TreeGrafter"/>
</dbReference>
<evidence type="ECO:0008006" key="10">
    <source>
        <dbReference type="Google" id="ProtNLM"/>
    </source>
</evidence>
<evidence type="ECO:0000256" key="6">
    <source>
        <dbReference type="ARBA" id="ARBA00023136"/>
    </source>
</evidence>
<feature type="transmembrane region" description="Helical" evidence="7">
    <location>
        <begin position="429"/>
        <end position="451"/>
    </location>
</feature>
<dbReference type="PANTHER" id="PTHR10981">
    <property type="entry name" value="BATTENIN"/>
    <property type="match status" value="1"/>
</dbReference>
<feature type="transmembrane region" description="Helical" evidence="7">
    <location>
        <begin position="463"/>
        <end position="482"/>
    </location>
</feature>
<evidence type="ECO:0000256" key="4">
    <source>
        <dbReference type="ARBA" id="ARBA00022692"/>
    </source>
</evidence>
<feature type="transmembrane region" description="Helical" evidence="7">
    <location>
        <begin position="667"/>
        <end position="686"/>
    </location>
</feature>
<dbReference type="SUPFAM" id="SSF103473">
    <property type="entry name" value="MFS general substrate transporter"/>
    <property type="match status" value="1"/>
</dbReference>
<name>A0A8S1F1T8_9PELO</name>
<dbReference type="GO" id="GO:0016020">
    <property type="term" value="C:membrane"/>
    <property type="evidence" value="ECO:0007669"/>
    <property type="project" value="InterPro"/>
</dbReference>
<dbReference type="Gene3D" id="3.40.50.720">
    <property type="entry name" value="NAD(P)-binding Rossmann-like Domain"/>
    <property type="match status" value="1"/>
</dbReference>
<feature type="transmembrane region" description="Helical" evidence="7">
    <location>
        <begin position="640"/>
        <end position="661"/>
    </location>
</feature>
<reference evidence="8 9" key="1">
    <citation type="submission" date="2020-04" db="EMBL/GenBank/DDBJ databases">
        <authorList>
            <person name="Laetsch R D."/>
            <person name="Stevens L."/>
            <person name="Kumar S."/>
            <person name="Blaxter L. M."/>
        </authorList>
    </citation>
    <scope>NUCLEOTIDE SEQUENCE [LARGE SCALE GENOMIC DNA]</scope>
</reference>
<dbReference type="SUPFAM" id="SSF51735">
    <property type="entry name" value="NAD(P)-binding Rossmann-fold domains"/>
    <property type="match status" value="1"/>
</dbReference>
<dbReference type="PRINTS" id="PR01315">
    <property type="entry name" value="BATTENIN"/>
</dbReference>
<keyword evidence="5 7" id="KW-1133">Transmembrane helix</keyword>
<keyword evidence="9" id="KW-1185">Reference proteome</keyword>
<organism evidence="8 9">
    <name type="scientific">Caenorhabditis bovis</name>
    <dbReference type="NCBI Taxonomy" id="2654633"/>
    <lineage>
        <taxon>Eukaryota</taxon>
        <taxon>Metazoa</taxon>
        <taxon>Ecdysozoa</taxon>
        <taxon>Nematoda</taxon>
        <taxon>Chromadorea</taxon>
        <taxon>Rhabditida</taxon>
        <taxon>Rhabditina</taxon>
        <taxon>Rhabditomorpha</taxon>
        <taxon>Rhabditoidea</taxon>
        <taxon>Rhabditidae</taxon>
        <taxon>Peloderinae</taxon>
        <taxon>Caenorhabditis</taxon>
    </lineage>
</organism>
<evidence type="ECO:0000256" key="7">
    <source>
        <dbReference type="SAM" id="Phobius"/>
    </source>
</evidence>
<dbReference type="InterPro" id="IPR002347">
    <property type="entry name" value="SDR_fam"/>
</dbReference>